<accession>A0A1I5LAR7</accession>
<proteinExistence type="predicted"/>
<dbReference type="EMBL" id="FOWW01000001">
    <property type="protein sequence ID" value="SFO94318.1"/>
    <property type="molecule type" value="Genomic_DNA"/>
</dbReference>
<gene>
    <name evidence="1" type="ORF">SAMN05421810_101474</name>
</gene>
<protein>
    <submittedName>
        <fullName evidence="1">Uncharacterized protein</fullName>
    </submittedName>
</protein>
<organism evidence="1 2">
    <name type="scientific">Amycolatopsis arida</name>
    <dbReference type="NCBI Taxonomy" id="587909"/>
    <lineage>
        <taxon>Bacteria</taxon>
        <taxon>Bacillati</taxon>
        <taxon>Actinomycetota</taxon>
        <taxon>Actinomycetes</taxon>
        <taxon>Pseudonocardiales</taxon>
        <taxon>Pseudonocardiaceae</taxon>
        <taxon>Amycolatopsis</taxon>
    </lineage>
</organism>
<dbReference type="Proteomes" id="UP000198727">
    <property type="component" value="Unassembled WGS sequence"/>
</dbReference>
<name>A0A1I5LAR7_9PSEU</name>
<evidence type="ECO:0000313" key="2">
    <source>
        <dbReference type="Proteomes" id="UP000198727"/>
    </source>
</evidence>
<evidence type="ECO:0000313" key="1">
    <source>
        <dbReference type="EMBL" id="SFO94318.1"/>
    </source>
</evidence>
<sequence length="86" mass="9316">MARLTGYMLDRERDLADELLTSGGLSDEFVARLVAAQVFGTQRILANHNARDIRAGRSADDTYPAAVARAETAFDLLENGLATYVG</sequence>
<reference evidence="2" key="1">
    <citation type="submission" date="2016-10" db="EMBL/GenBank/DDBJ databases">
        <authorList>
            <person name="Varghese N."/>
            <person name="Submissions S."/>
        </authorList>
    </citation>
    <scope>NUCLEOTIDE SEQUENCE [LARGE SCALE GENOMIC DNA]</scope>
    <source>
        <strain evidence="2">CGMCC 4.5579</strain>
    </source>
</reference>
<keyword evidence="2" id="KW-1185">Reference proteome</keyword>
<dbReference type="AlphaFoldDB" id="A0A1I5LAR7"/>